<sequence>MKSKLLELEGTWEEIVAHSSELAGRRVRLTVLADEPTTKPLWEQIIEIGEQIPETEWDKLPRDLARNFEHYMYGSPKKE</sequence>
<dbReference type="Proteomes" id="UP001576774">
    <property type="component" value="Unassembled WGS sequence"/>
</dbReference>
<keyword evidence="2" id="KW-1185">Reference proteome</keyword>
<gene>
    <name evidence="1" type="ORF">ACE1CC_25590</name>
</gene>
<accession>A0ABV4XBQ8</accession>
<dbReference type="EMBL" id="JBHFNQ010000200">
    <property type="protein sequence ID" value="MFB2880234.1"/>
    <property type="molecule type" value="Genomic_DNA"/>
</dbReference>
<name>A0ABV4XBQ8_9CYAN</name>
<evidence type="ECO:0000313" key="2">
    <source>
        <dbReference type="Proteomes" id="UP001576774"/>
    </source>
</evidence>
<proteinExistence type="predicted"/>
<evidence type="ECO:0000313" key="1">
    <source>
        <dbReference type="EMBL" id="MFB2880234.1"/>
    </source>
</evidence>
<organism evidence="1 2">
    <name type="scientific">Floridaenema aerugineum BLCC-F46</name>
    <dbReference type="NCBI Taxonomy" id="3153654"/>
    <lineage>
        <taxon>Bacteria</taxon>
        <taxon>Bacillati</taxon>
        <taxon>Cyanobacteriota</taxon>
        <taxon>Cyanophyceae</taxon>
        <taxon>Oscillatoriophycideae</taxon>
        <taxon>Aerosakkonematales</taxon>
        <taxon>Aerosakkonemataceae</taxon>
        <taxon>Floridanema</taxon>
        <taxon>Floridanema aerugineum</taxon>
    </lineage>
</organism>
<dbReference type="RefSeq" id="WP_413273257.1">
    <property type="nucleotide sequence ID" value="NZ_JBHFNQ010000200.1"/>
</dbReference>
<comment type="caution">
    <text evidence="1">The sequence shown here is derived from an EMBL/GenBank/DDBJ whole genome shotgun (WGS) entry which is preliminary data.</text>
</comment>
<protein>
    <submittedName>
        <fullName evidence="1">Uncharacterized protein</fullName>
    </submittedName>
</protein>
<reference evidence="1 2" key="1">
    <citation type="submission" date="2024-09" db="EMBL/GenBank/DDBJ databases">
        <title>Floridaenema gen nov. (Aerosakkonemataceae, Aerosakkonematales ord. nov., Cyanobacteria) from benthic tropical and subtropical fresh waters, with the description of four new species.</title>
        <authorList>
            <person name="Moretto J.A."/>
            <person name="Berthold D.E."/>
            <person name="Lefler F.W."/>
            <person name="Huang I.-S."/>
            <person name="Laughinghouse H. IV."/>
        </authorList>
    </citation>
    <scope>NUCLEOTIDE SEQUENCE [LARGE SCALE GENOMIC DNA]</scope>
    <source>
        <strain evidence="1 2">BLCC-F46</strain>
    </source>
</reference>